<protein>
    <recommendedName>
        <fullName evidence="5">Oxidoreductase</fullName>
    </recommendedName>
</protein>
<feature type="compositionally biased region" description="Polar residues" evidence="1">
    <location>
        <begin position="41"/>
        <end position="52"/>
    </location>
</feature>
<feature type="compositionally biased region" description="Polar residues" evidence="1">
    <location>
        <begin position="26"/>
        <end position="35"/>
    </location>
</feature>
<dbReference type="Proteomes" id="UP000291613">
    <property type="component" value="Unassembled WGS sequence"/>
</dbReference>
<evidence type="ECO:0000313" key="3">
    <source>
        <dbReference type="EMBL" id="TBN53329.1"/>
    </source>
</evidence>
<dbReference type="AlphaFoldDB" id="A0A4Q9GGS2"/>
<comment type="caution">
    <text evidence="3">The sequence shown here is derived from an EMBL/GenBank/DDBJ whole genome shotgun (WGS) entry which is preliminary data.</text>
</comment>
<name>A0A4Q9GGS2_9HYPH</name>
<dbReference type="EMBL" id="SIUB01000004">
    <property type="protein sequence ID" value="TBN53329.1"/>
    <property type="molecule type" value="Genomic_DNA"/>
</dbReference>
<dbReference type="RefSeq" id="WP_131003386.1">
    <property type="nucleotide sequence ID" value="NZ_JBHSZR010000007.1"/>
</dbReference>
<feature type="chain" id="PRO_5020822039" description="Oxidoreductase" evidence="2">
    <location>
        <begin position="24"/>
        <end position="96"/>
    </location>
</feature>
<reference evidence="3 4" key="1">
    <citation type="submission" date="2019-02" db="EMBL/GenBank/DDBJ databases">
        <title>Hansschlegelia quercus sp. nov., a novel methylotrophic bacterium from buds of oak (Quercus robur L.).</title>
        <authorList>
            <person name="Agafonova N.V."/>
            <person name="Kaparullina E.N."/>
            <person name="Grouzdev D.S."/>
            <person name="Doronina N.V."/>
        </authorList>
    </citation>
    <scope>NUCLEOTIDE SEQUENCE [LARGE SCALE GENOMIC DNA]</scope>
    <source>
        <strain evidence="3 4">Dub</strain>
    </source>
</reference>
<accession>A0A4Q9GGS2</accession>
<evidence type="ECO:0008006" key="5">
    <source>
        <dbReference type="Google" id="ProtNLM"/>
    </source>
</evidence>
<feature type="signal peptide" evidence="2">
    <location>
        <begin position="1"/>
        <end position="23"/>
    </location>
</feature>
<gene>
    <name evidence="3" type="ORF">EYR15_09915</name>
</gene>
<feature type="region of interest" description="Disordered" evidence="1">
    <location>
        <begin position="26"/>
        <end position="96"/>
    </location>
</feature>
<evidence type="ECO:0000313" key="4">
    <source>
        <dbReference type="Proteomes" id="UP000291613"/>
    </source>
</evidence>
<proteinExistence type="predicted"/>
<feature type="compositionally biased region" description="Low complexity" evidence="1">
    <location>
        <begin position="58"/>
        <end position="82"/>
    </location>
</feature>
<keyword evidence="4" id="KW-1185">Reference proteome</keyword>
<evidence type="ECO:0000256" key="2">
    <source>
        <dbReference type="SAM" id="SignalP"/>
    </source>
</evidence>
<evidence type="ECO:0000256" key="1">
    <source>
        <dbReference type="SAM" id="MobiDB-lite"/>
    </source>
</evidence>
<keyword evidence="2" id="KW-0732">Signal</keyword>
<organism evidence="3 4">
    <name type="scientific">Hansschlegelia quercus</name>
    <dbReference type="NCBI Taxonomy" id="2528245"/>
    <lineage>
        <taxon>Bacteria</taxon>
        <taxon>Pseudomonadati</taxon>
        <taxon>Pseudomonadota</taxon>
        <taxon>Alphaproteobacteria</taxon>
        <taxon>Hyphomicrobiales</taxon>
        <taxon>Methylopilaceae</taxon>
        <taxon>Hansschlegelia</taxon>
    </lineage>
</organism>
<sequence>MRKIAVATIAALSLAGSLGFANAQESMKASPATGSYGTGTPARSDSADSITPSKDAESSYGTGTAARASSGGPTETGAATGAKCADGKTPGAGGSC</sequence>